<dbReference type="Proteomes" id="UP000805193">
    <property type="component" value="Unassembled WGS sequence"/>
</dbReference>
<keyword evidence="2" id="KW-1185">Reference proteome</keyword>
<gene>
    <name evidence="1" type="ORF">HPB47_003389</name>
</gene>
<proteinExistence type="predicted"/>
<evidence type="ECO:0000313" key="2">
    <source>
        <dbReference type="Proteomes" id="UP000805193"/>
    </source>
</evidence>
<dbReference type="EMBL" id="JABSTQ010010490">
    <property type="protein sequence ID" value="KAG0420609.1"/>
    <property type="molecule type" value="Genomic_DNA"/>
</dbReference>
<comment type="caution">
    <text evidence="1">The sequence shown here is derived from an EMBL/GenBank/DDBJ whole genome shotgun (WGS) entry which is preliminary data.</text>
</comment>
<organism evidence="1 2">
    <name type="scientific">Ixodes persulcatus</name>
    <name type="common">Taiga tick</name>
    <dbReference type="NCBI Taxonomy" id="34615"/>
    <lineage>
        <taxon>Eukaryota</taxon>
        <taxon>Metazoa</taxon>
        <taxon>Ecdysozoa</taxon>
        <taxon>Arthropoda</taxon>
        <taxon>Chelicerata</taxon>
        <taxon>Arachnida</taxon>
        <taxon>Acari</taxon>
        <taxon>Parasitiformes</taxon>
        <taxon>Ixodida</taxon>
        <taxon>Ixodoidea</taxon>
        <taxon>Ixodidae</taxon>
        <taxon>Ixodinae</taxon>
        <taxon>Ixodes</taxon>
    </lineage>
</organism>
<protein>
    <submittedName>
        <fullName evidence="1">Uncharacterized protein</fullName>
    </submittedName>
</protein>
<reference evidence="1 2" key="1">
    <citation type="journal article" date="2020" name="Cell">
        <title>Large-Scale Comparative Analyses of Tick Genomes Elucidate Their Genetic Diversity and Vector Capacities.</title>
        <authorList>
            <consortium name="Tick Genome and Microbiome Consortium (TIGMIC)"/>
            <person name="Jia N."/>
            <person name="Wang J."/>
            <person name="Shi W."/>
            <person name="Du L."/>
            <person name="Sun Y."/>
            <person name="Zhan W."/>
            <person name="Jiang J.F."/>
            <person name="Wang Q."/>
            <person name="Zhang B."/>
            <person name="Ji P."/>
            <person name="Bell-Sakyi L."/>
            <person name="Cui X.M."/>
            <person name="Yuan T.T."/>
            <person name="Jiang B.G."/>
            <person name="Yang W.F."/>
            <person name="Lam T.T."/>
            <person name="Chang Q.C."/>
            <person name="Ding S.J."/>
            <person name="Wang X.J."/>
            <person name="Zhu J.G."/>
            <person name="Ruan X.D."/>
            <person name="Zhao L."/>
            <person name="Wei J.T."/>
            <person name="Ye R.Z."/>
            <person name="Que T.C."/>
            <person name="Du C.H."/>
            <person name="Zhou Y.H."/>
            <person name="Cheng J.X."/>
            <person name="Dai P.F."/>
            <person name="Guo W.B."/>
            <person name="Han X.H."/>
            <person name="Huang E.J."/>
            <person name="Li L.F."/>
            <person name="Wei W."/>
            <person name="Gao Y.C."/>
            <person name="Liu J.Z."/>
            <person name="Shao H.Z."/>
            <person name="Wang X."/>
            <person name="Wang C.C."/>
            <person name="Yang T.C."/>
            <person name="Huo Q.B."/>
            <person name="Li W."/>
            <person name="Chen H.Y."/>
            <person name="Chen S.E."/>
            <person name="Zhou L.G."/>
            <person name="Ni X.B."/>
            <person name="Tian J.H."/>
            <person name="Sheng Y."/>
            <person name="Liu T."/>
            <person name="Pan Y.S."/>
            <person name="Xia L.Y."/>
            <person name="Li J."/>
            <person name="Zhao F."/>
            <person name="Cao W.C."/>
        </authorList>
    </citation>
    <scope>NUCLEOTIDE SEQUENCE [LARGE SCALE GENOMIC DNA]</scope>
    <source>
        <strain evidence="1">Iper-2018</strain>
    </source>
</reference>
<sequence>MWKGDSSQQTYEVANGMARARNFIRHFTSQPRRTNQVLVPLGGNYQSAGYSFQNIDNLIRYVNAKHRDLPKARAFYSTPSCFLRALLETNESWEEVDEDLFPYAERSRNSTDVAFWTGYFSGQPDIKKTLRRANGVLQACKQLSVLGSVYSEDVRALQEAVAFGQHHEIITGTGSPEALHHHRTVLLNGMSGCQRVMAKALRSLVWEGGVREIRMLQCLAPENHCPPLSVRDAWLLVYNPLSQPYRAPLRLAVHPGYEFNVDGSPTQVLDTESATKEIAFEADLPALGRYRLLVDSSTCLLSGLMQRGASQLTLRQSFMAYHAYQGDSARASGPRVLSPVNEEPFELGYNVSCHVVKGAQVQELRQRFSSWLVQVVRLYEDQDVIEFAWEVGPVPMDDNKGKELVSRFESSVRSGNRFYSDTNGRRSIERRRIRGSPVASDFYPVTSWAYLTSDSQDVQLTVFPDRSQAASSLSSGHLEFLVQRRLPGEPGTSIKGRHWLHVGTVQDAQESLRSLANRMVWSPQLSLVDTEQKHFVNLSVKSWSGLRTPLPRYLHVLSLERVSGDRVLLRFEYQAPETSNYTHPVNLFISRLLTKQVLYHVTETSLGSTQDRDSVLRFIWRRRGAVAPVAQQQRMRVWLKRGSRSRFEDTVRILPGHIRTFVARIEKRRGLHA</sequence>
<name>A0AC60PIQ0_IXOPE</name>
<evidence type="ECO:0000313" key="1">
    <source>
        <dbReference type="EMBL" id="KAG0420609.1"/>
    </source>
</evidence>
<accession>A0AC60PIQ0</accession>